<accession>A0A2H1YH03</accession>
<dbReference type="AlphaFoldDB" id="A0A2H1YH03"/>
<dbReference type="GO" id="GO:0050135">
    <property type="term" value="F:NADP+ nucleosidase activity"/>
    <property type="evidence" value="ECO:0007669"/>
    <property type="project" value="InterPro"/>
</dbReference>
<proteinExistence type="predicted"/>
<name>A0A2H1YH03_9FLAO</name>
<evidence type="ECO:0000259" key="1">
    <source>
        <dbReference type="Pfam" id="PF10137"/>
    </source>
</evidence>
<dbReference type="RefSeq" id="WP_101917288.1">
    <property type="nucleotide sequence ID" value="NZ_OENF01000025.1"/>
</dbReference>
<dbReference type="EMBL" id="OENF01000025">
    <property type="protein sequence ID" value="SOS74769.1"/>
    <property type="molecule type" value="Genomic_DNA"/>
</dbReference>
<sequence>MNNKVSIFYSWQSDCPSDTNQKAISICIEEAKLKIKKDNNEIDISIDEAIRNKSGSPEIPKTIIEKIEKSDIFICDLTTINSSCNCNNRKSPNPNVVFELGYAVSMLGWERIIMVFNKKYGNFKDELPFDLEKRRVSEFKIDDKNDKSGKGNLTSILKTGIESIINLNPSKPYKIENNSVKRDRDVVILNQFLSSIHIETIDIFIQNLPTMIKNDMFFYFDLVRKLFESSNFFIYDDDLKIKLYNFYKNWISIIRYDNLFTSNNFNKDLRLNLKFDVFEKKQDELDFKKMTVKCSEINVTFKELLDYIRKNYLIVDIEKNSELAKGKFIKYNS</sequence>
<protein>
    <recommendedName>
        <fullName evidence="1">CD-NTase-associated protein 12/Pycsar effector protein TIR domain-containing protein</fullName>
    </recommendedName>
</protein>
<evidence type="ECO:0000313" key="2">
    <source>
        <dbReference type="EMBL" id="SOS74769.1"/>
    </source>
</evidence>
<gene>
    <name evidence="2" type="ORF">TNO020_310001</name>
</gene>
<keyword evidence="3" id="KW-1185">Reference proteome</keyword>
<evidence type="ECO:0000313" key="3">
    <source>
        <dbReference type="Proteomes" id="UP000234211"/>
    </source>
</evidence>
<dbReference type="InterPro" id="IPR019302">
    <property type="entry name" value="CAP12/PCTIR_TIR_dom"/>
</dbReference>
<dbReference type="OrthoDB" id="8910972at2"/>
<organism evidence="2 3">
    <name type="scientific">Tenacibaculum piscium</name>
    <dbReference type="NCBI Taxonomy" id="1458515"/>
    <lineage>
        <taxon>Bacteria</taxon>
        <taxon>Pseudomonadati</taxon>
        <taxon>Bacteroidota</taxon>
        <taxon>Flavobacteriia</taxon>
        <taxon>Flavobacteriales</taxon>
        <taxon>Flavobacteriaceae</taxon>
        <taxon>Tenacibaculum</taxon>
    </lineage>
</organism>
<feature type="domain" description="CD-NTase-associated protein 12/Pycsar effector protein TIR" evidence="1">
    <location>
        <begin position="51"/>
        <end position="120"/>
    </location>
</feature>
<dbReference type="Proteomes" id="UP000234211">
    <property type="component" value="Unassembled WGS sequence"/>
</dbReference>
<reference evidence="3" key="1">
    <citation type="submission" date="2017-11" db="EMBL/GenBank/DDBJ databases">
        <authorList>
            <person name="Duchaud E."/>
        </authorList>
    </citation>
    <scope>NUCLEOTIDE SEQUENCE [LARGE SCALE GENOMIC DNA]</scope>
    <source>
        <strain evidence="3">Tenacibaculum sp. TNO020</strain>
    </source>
</reference>
<dbReference type="Pfam" id="PF10137">
    <property type="entry name" value="CAP12-PCTIR_TIR"/>
    <property type="match status" value="1"/>
</dbReference>